<dbReference type="Gene3D" id="3.10.20.80">
    <property type="entry name" value="Translation initiation factor 3 (IF-3), N-terminal domain"/>
    <property type="match status" value="1"/>
</dbReference>
<dbReference type="GO" id="GO:0043022">
    <property type="term" value="F:ribosome binding"/>
    <property type="evidence" value="ECO:0007669"/>
    <property type="project" value="TreeGrafter"/>
</dbReference>
<protein>
    <recommendedName>
        <fullName evidence="4 5">Translation initiation factor IF-3</fullName>
    </recommendedName>
</protein>
<dbReference type="Gene3D" id="3.30.110.10">
    <property type="entry name" value="Translation initiation factor 3 (IF-3), C-terminal domain"/>
    <property type="match status" value="1"/>
</dbReference>
<evidence type="ECO:0000259" key="6">
    <source>
        <dbReference type="Pfam" id="PF00707"/>
    </source>
</evidence>
<name>A0A1F7KER8_9BACT</name>
<dbReference type="InterPro" id="IPR036787">
    <property type="entry name" value="T_IF-3_N_sf"/>
</dbReference>
<dbReference type="InterPro" id="IPR019814">
    <property type="entry name" value="Translation_initiation_fac_3_N"/>
</dbReference>
<proteinExistence type="inferred from homology"/>
<dbReference type="SUPFAM" id="SSF55200">
    <property type="entry name" value="Translation initiation factor IF3, C-terminal domain"/>
    <property type="match status" value="1"/>
</dbReference>
<keyword evidence="2 5" id="KW-0396">Initiation factor</keyword>
<dbReference type="AlphaFoldDB" id="A0A1F7KER8"/>
<reference evidence="8 9" key="1">
    <citation type="journal article" date="2016" name="Nat. Commun.">
        <title>Thousands of microbial genomes shed light on interconnected biogeochemical processes in an aquifer system.</title>
        <authorList>
            <person name="Anantharaman K."/>
            <person name="Brown C.T."/>
            <person name="Hug L.A."/>
            <person name="Sharon I."/>
            <person name="Castelle C.J."/>
            <person name="Probst A.J."/>
            <person name="Thomas B.C."/>
            <person name="Singh A."/>
            <person name="Wilkins M.J."/>
            <person name="Karaoz U."/>
            <person name="Brodie E.L."/>
            <person name="Williams K.H."/>
            <person name="Hubbard S.S."/>
            <person name="Banfield J.F."/>
        </authorList>
    </citation>
    <scope>NUCLEOTIDE SEQUENCE [LARGE SCALE GENOMIC DNA]</scope>
</reference>
<organism evidence="8 9">
    <name type="scientific">Candidatus Roizmanbacteria bacterium RIFOXYA1_FULL_41_12</name>
    <dbReference type="NCBI Taxonomy" id="1802082"/>
    <lineage>
        <taxon>Bacteria</taxon>
        <taxon>Candidatus Roizmaniibacteriota</taxon>
    </lineage>
</organism>
<sequence>MNDYIREPSLRVLTEENEVLGILSRSQALDKAKELGHDLVLIAPKAVPPVAKIIDFNKYLYQLAKRSKGEKKGKTETKELKISLFMAEHDLERVKGRAAQFLKNGNQVRISLWLKGRELGKKEQAKAFLYLFLSGIKSSKIVTEPVMHGKVLRAVISIDKGQHAEAKNQEIN</sequence>
<dbReference type="NCBIfam" id="TIGR00168">
    <property type="entry name" value="infC"/>
    <property type="match status" value="1"/>
</dbReference>
<evidence type="ECO:0000256" key="4">
    <source>
        <dbReference type="NCBIfam" id="TIGR00168"/>
    </source>
</evidence>
<dbReference type="GO" id="GO:0003743">
    <property type="term" value="F:translation initiation factor activity"/>
    <property type="evidence" value="ECO:0007669"/>
    <property type="project" value="UniProtKB-UniRule"/>
</dbReference>
<dbReference type="Pfam" id="PF05198">
    <property type="entry name" value="IF3_N"/>
    <property type="match status" value="1"/>
</dbReference>
<dbReference type="PANTHER" id="PTHR10938">
    <property type="entry name" value="TRANSLATION INITIATION FACTOR IF-3"/>
    <property type="match status" value="1"/>
</dbReference>
<evidence type="ECO:0000256" key="5">
    <source>
        <dbReference type="RuleBase" id="RU000646"/>
    </source>
</evidence>
<dbReference type="GO" id="GO:0005737">
    <property type="term" value="C:cytoplasm"/>
    <property type="evidence" value="ECO:0007669"/>
    <property type="project" value="UniProtKB-SubCell"/>
</dbReference>
<evidence type="ECO:0000313" key="9">
    <source>
        <dbReference type="Proteomes" id="UP000178450"/>
    </source>
</evidence>
<evidence type="ECO:0000259" key="7">
    <source>
        <dbReference type="Pfam" id="PF05198"/>
    </source>
</evidence>
<feature type="domain" description="Translation initiation factor 3 N-terminal" evidence="7">
    <location>
        <begin position="1"/>
        <end position="68"/>
    </location>
</feature>
<evidence type="ECO:0000256" key="1">
    <source>
        <dbReference type="ARBA" id="ARBA00005439"/>
    </source>
</evidence>
<dbReference type="SUPFAM" id="SSF54364">
    <property type="entry name" value="Translation initiation factor IF3, N-terminal domain"/>
    <property type="match status" value="1"/>
</dbReference>
<dbReference type="InterPro" id="IPR036788">
    <property type="entry name" value="T_IF-3_C_sf"/>
</dbReference>
<comment type="function">
    <text evidence="5">IF-3 binds to the 30S ribosomal subunit and shifts the equilibrium between 70S ribosomes and their 50S and 30S subunits in favor of the free subunits, thus enhancing the availability of 30S subunits on which protein synthesis initiation begins.</text>
</comment>
<dbReference type="Pfam" id="PF00707">
    <property type="entry name" value="IF3_C"/>
    <property type="match status" value="1"/>
</dbReference>
<dbReference type="InterPro" id="IPR019813">
    <property type="entry name" value="Translation_initiation_fac3_CS"/>
</dbReference>
<accession>A0A1F7KER8</accession>
<comment type="subcellular location">
    <subcellularLocation>
        <location evidence="5">Cytoplasm</location>
    </subcellularLocation>
</comment>
<dbReference type="PANTHER" id="PTHR10938:SF0">
    <property type="entry name" value="TRANSLATION INITIATION FACTOR IF-3, MITOCHONDRIAL"/>
    <property type="match status" value="1"/>
</dbReference>
<comment type="similarity">
    <text evidence="1 5">Belongs to the IF-3 family.</text>
</comment>
<comment type="caution">
    <text evidence="8">The sequence shown here is derived from an EMBL/GenBank/DDBJ whole genome shotgun (WGS) entry which is preliminary data.</text>
</comment>
<keyword evidence="3 5" id="KW-0648">Protein biosynthesis</keyword>
<dbReference type="GO" id="GO:0032790">
    <property type="term" value="P:ribosome disassembly"/>
    <property type="evidence" value="ECO:0007669"/>
    <property type="project" value="TreeGrafter"/>
</dbReference>
<comment type="subunit">
    <text evidence="5">Monomer.</text>
</comment>
<dbReference type="InterPro" id="IPR001288">
    <property type="entry name" value="Translation_initiation_fac_3"/>
</dbReference>
<gene>
    <name evidence="8" type="ORF">A2209_02125</name>
</gene>
<evidence type="ECO:0000256" key="2">
    <source>
        <dbReference type="ARBA" id="ARBA00022540"/>
    </source>
</evidence>
<dbReference type="PROSITE" id="PS00938">
    <property type="entry name" value="IF3"/>
    <property type="match status" value="1"/>
</dbReference>
<evidence type="ECO:0000313" key="8">
    <source>
        <dbReference type="EMBL" id="OGK66332.1"/>
    </source>
</evidence>
<dbReference type="EMBL" id="MGBG01000008">
    <property type="protein sequence ID" value="OGK66332.1"/>
    <property type="molecule type" value="Genomic_DNA"/>
</dbReference>
<evidence type="ECO:0000256" key="3">
    <source>
        <dbReference type="ARBA" id="ARBA00022917"/>
    </source>
</evidence>
<dbReference type="InterPro" id="IPR019815">
    <property type="entry name" value="Translation_initiation_fac_3_C"/>
</dbReference>
<dbReference type="Proteomes" id="UP000178450">
    <property type="component" value="Unassembled WGS sequence"/>
</dbReference>
<feature type="domain" description="Translation initiation factor 3 C-terminal" evidence="6">
    <location>
        <begin position="76"/>
        <end position="156"/>
    </location>
</feature>